<reference evidence="1" key="1">
    <citation type="submission" date="2018-02" db="EMBL/GenBank/DDBJ databases">
        <title>Rhizophora mucronata_Transcriptome.</title>
        <authorList>
            <person name="Meera S.P."/>
            <person name="Sreeshan A."/>
            <person name="Augustine A."/>
        </authorList>
    </citation>
    <scope>NUCLEOTIDE SEQUENCE</scope>
    <source>
        <tissue evidence="1">Leaf</tissue>
    </source>
</reference>
<organism evidence="1">
    <name type="scientific">Rhizophora mucronata</name>
    <name type="common">Asiatic mangrove</name>
    <dbReference type="NCBI Taxonomy" id="61149"/>
    <lineage>
        <taxon>Eukaryota</taxon>
        <taxon>Viridiplantae</taxon>
        <taxon>Streptophyta</taxon>
        <taxon>Embryophyta</taxon>
        <taxon>Tracheophyta</taxon>
        <taxon>Spermatophyta</taxon>
        <taxon>Magnoliopsida</taxon>
        <taxon>eudicotyledons</taxon>
        <taxon>Gunneridae</taxon>
        <taxon>Pentapetalae</taxon>
        <taxon>rosids</taxon>
        <taxon>fabids</taxon>
        <taxon>Malpighiales</taxon>
        <taxon>Rhizophoraceae</taxon>
        <taxon>Rhizophora</taxon>
    </lineage>
</organism>
<proteinExistence type="predicted"/>
<name>A0A2P2M8G2_RHIMU</name>
<evidence type="ECO:0000313" key="1">
    <source>
        <dbReference type="EMBL" id="MBX26503.1"/>
    </source>
</evidence>
<accession>A0A2P2M8G2</accession>
<sequence>MNLVINKGWLQFSFVPSRFFSGVFIPCTYPSI</sequence>
<protein>
    <submittedName>
        <fullName evidence="1">Uncharacterized protein</fullName>
    </submittedName>
</protein>
<dbReference type="AlphaFoldDB" id="A0A2P2M8G2"/>
<dbReference type="EMBL" id="GGEC01046019">
    <property type="protein sequence ID" value="MBX26503.1"/>
    <property type="molecule type" value="Transcribed_RNA"/>
</dbReference>